<sequence>MRVVPLVVLTAASAVIPAWAQAGGERPPQHAPVIIPGPGPDGADPVEPMTFQVPDAQAACDGEAVTPAYSEILPAREGMRLAGPDLVLAFATAPDGRVTDLRPVGAPPATEAKLQAAFAAWRFEPRARADCRLTVTWRTVALAEAETPDLLNYFAVDRRTGRLRDAVARRLGGDGADCGERWGGRRPAVAAYPDFLRGRRPPPGGSSWTVVRWNIAADGQASQVEILGSSGDADLDAEGLRAVSETRMRPGPARTGCVYNFYRTGETLPAPPMPAQEDRPDPLAACPEAMDERFRVRPRLVFPEVFRQRAIEGWALVRFDVAPWGAIGNAAVIEAQPAALFGEDALRLVRASQATPGFEAGVRCVVPVRYRIEAGDDTSAPD</sequence>
<evidence type="ECO:0000256" key="6">
    <source>
        <dbReference type="ARBA" id="ARBA00022692"/>
    </source>
</evidence>
<evidence type="ECO:0000256" key="3">
    <source>
        <dbReference type="ARBA" id="ARBA00022448"/>
    </source>
</evidence>
<dbReference type="InterPro" id="IPR006260">
    <property type="entry name" value="TonB/TolA_C"/>
</dbReference>
<dbReference type="NCBIfam" id="TIGR01352">
    <property type="entry name" value="tonB_Cterm"/>
    <property type="match status" value="1"/>
</dbReference>
<evidence type="ECO:0000256" key="5">
    <source>
        <dbReference type="ARBA" id="ARBA00022519"/>
    </source>
</evidence>
<keyword evidence="4" id="KW-1003">Cell membrane</keyword>
<evidence type="ECO:0000313" key="12">
    <source>
        <dbReference type="EMBL" id="URI15796.1"/>
    </source>
</evidence>
<evidence type="ECO:0000256" key="9">
    <source>
        <dbReference type="ARBA" id="ARBA00023136"/>
    </source>
</evidence>
<gene>
    <name evidence="12" type="ORF">M8231_02025</name>
</gene>
<evidence type="ECO:0000256" key="10">
    <source>
        <dbReference type="SAM" id="SignalP"/>
    </source>
</evidence>
<accession>A0ABY4SQ00</accession>
<evidence type="ECO:0000256" key="8">
    <source>
        <dbReference type="ARBA" id="ARBA00022989"/>
    </source>
</evidence>
<dbReference type="SUPFAM" id="SSF74653">
    <property type="entry name" value="TolA/TonB C-terminal domain"/>
    <property type="match status" value="2"/>
</dbReference>
<feature type="domain" description="TonB C-terminal" evidence="11">
    <location>
        <begin position="287"/>
        <end position="379"/>
    </location>
</feature>
<feature type="signal peptide" evidence="10">
    <location>
        <begin position="1"/>
        <end position="20"/>
    </location>
</feature>
<feature type="chain" id="PRO_5046643255" evidence="10">
    <location>
        <begin position="21"/>
        <end position="382"/>
    </location>
</feature>
<keyword evidence="9" id="KW-0472">Membrane</keyword>
<reference evidence="12" key="1">
    <citation type="submission" date="2022-05" db="EMBL/GenBank/DDBJ databases">
        <title>Brevundimonas albigilva TT17 genome sequence.</title>
        <authorList>
            <person name="Lee K."/>
            <person name="Son H."/>
        </authorList>
    </citation>
    <scope>NUCLEOTIDE SEQUENCE</scope>
    <source>
        <strain evidence="12">TT17</strain>
    </source>
</reference>
<dbReference type="Gene3D" id="3.30.1150.10">
    <property type="match status" value="1"/>
</dbReference>
<comment type="subcellular location">
    <subcellularLocation>
        <location evidence="1">Cell inner membrane</location>
        <topology evidence="1">Single-pass membrane protein</topology>
        <orientation evidence="1">Periplasmic side</orientation>
    </subcellularLocation>
</comment>
<proteinExistence type="inferred from homology"/>
<keyword evidence="10" id="KW-0732">Signal</keyword>
<dbReference type="RefSeq" id="WP_249751370.1">
    <property type="nucleotide sequence ID" value="NZ_CP097298.1"/>
</dbReference>
<evidence type="ECO:0000256" key="7">
    <source>
        <dbReference type="ARBA" id="ARBA00022927"/>
    </source>
</evidence>
<evidence type="ECO:0000256" key="4">
    <source>
        <dbReference type="ARBA" id="ARBA00022475"/>
    </source>
</evidence>
<keyword evidence="8" id="KW-1133">Transmembrane helix</keyword>
<name>A0ABY4SQ00_9CAUL</name>
<keyword evidence="5" id="KW-0997">Cell inner membrane</keyword>
<evidence type="ECO:0000256" key="1">
    <source>
        <dbReference type="ARBA" id="ARBA00004383"/>
    </source>
</evidence>
<evidence type="ECO:0000256" key="2">
    <source>
        <dbReference type="ARBA" id="ARBA00006555"/>
    </source>
</evidence>
<keyword evidence="3" id="KW-0813">Transport</keyword>
<keyword evidence="7" id="KW-0653">Protein transport</keyword>
<protein>
    <submittedName>
        <fullName evidence="12">TonB family protein</fullName>
    </submittedName>
</protein>
<keyword evidence="6" id="KW-0812">Transmembrane</keyword>
<dbReference type="Gene3D" id="3.30.2420.10">
    <property type="entry name" value="TonB"/>
    <property type="match status" value="1"/>
</dbReference>
<organism evidence="12 13">
    <name type="scientific">Brevundimonas albigilva</name>
    <dbReference type="NCBI Taxonomy" id="1312364"/>
    <lineage>
        <taxon>Bacteria</taxon>
        <taxon>Pseudomonadati</taxon>
        <taxon>Pseudomonadota</taxon>
        <taxon>Alphaproteobacteria</taxon>
        <taxon>Caulobacterales</taxon>
        <taxon>Caulobacteraceae</taxon>
        <taxon>Brevundimonas</taxon>
    </lineage>
</organism>
<dbReference type="InterPro" id="IPR051045">
    <property type="entry name" value="TonB-dependent_transducer"/>
</dbReference>
<evidence type="ECO:0000313" key="13">
    <source>
        <dbReference type="Proteomes" id="UP001055429"/>
    </source>
</evidence>
<evidence type="ECO:0000259" key="11">
    <source>
        <dbReference type="PROSITE" id="PS52015"/>
    </source>
</evidence>
<dbReference type="InterPro" id="IPR037682">
    <property type="entry name" value="TonB_C"/>
</dbReference>
<dbReference type="EMBL" id="CP097649">
    <property type="protein sequence ID" value="URI15796.1"/>
    <property type="molecule type" value="Genomic_DNA"/>
</dbReference>
<dbReference type="PANTHER" id="PTHR33446">
    <property type="entry name" value="PROTEIN TONB-RELATED"/>
    <property type="match status" value="1"/>
</dbReference>
<comment type="similarity">
    <text evidence="2">Belongs to the TonB family.</text>
</comment>
<keyword evidence="13" id="KW-1185">Reference proteome</keyword>
<dbReference type="Proteomes" id="UP001055429">
    <property type="component" value="Chromosome"/>
</dbReference>
<dbReference type="Pfam" id="PF03544">
    <property type="entry name" value="TonB_C"/>
    <property type="match status" value="2"/>
</dbReference>
<dbReference type="PROSITE" id="PS52015">
    <property type="entry name" value="TONB_CTD"/>
    <property type="match status" value="1"/>
</dbReference>